<evidence type="ECO:0008006" key="3">
    <source>
        <dbReference type="Google" id="ProtNLM"/>
    </source>
</evidence>
<dbReference type="OrthoDB" id="5402098at2"/>
<dbReference type="AlphaFoldDB" id="A0A368K4W8"/>
<proteinExistence type="predicted"/>
<comment type="caution">
    <text evidence="1">The sequence shown here is derived from an EMBL/GenBank/DDBJ whole genome shotgun (WGS) entry which is preliminary data.</text>
</comment>
<evidence type="ECO:0000313" key="1">
    <source>
        <dbReference type="EMBL" id="RCS23533.1"/>
    </source>
</evidence>
<sequence>MALFSLSACNTISGPTPVVSPGSGASAAAPVNAPSGAGVGMGILGALGNGLIGTAANRLDPADRKKALEAEYKALEYAPVGRATSWKSASGTPSGEVIAAQPYQVGSQNCRQYTHIFTIDAAPQTVRGTACRNPDGSWTPLT</sequence>
<gene>
    <name evidence="1" type="ORF">DUT91_13290</name>
</gene>
<evidence type="ECO:0000313" key="2">
    <source>
        <dbReference type="Proteomes" id="UP000253420"/>
    </source>
</evidence>
<dbReference type="InterPro" id="IPR016364">
    <property type="entry name" value="Surface_antigen_Rickettsia"/>
</dbReference>
<organism evidence="1 2">
    <name type="scientific">Phyllobacterium salinisoli</name>
    <dbReference type="NCBI Taxonomy" id="1899321"/>
    <lineage>
        <taxon>Bacteria</taxon>
        <taxon>Pseudomonadati</taxon>
        <taxon>Pseudomonadota</taxon>
        <taxon>Alphaproteobacteria</taxon>
        <taxon>Hyphomicrobiales</taxon>
        <taxon>Phyllobacteriaceae</taxon>
        <taxon>Phyllobacterium</taxon>
    </lineage>
</organism>
<accession>A0A368K4W8</accession>
<dbReference type="EMBL" id="QOZG01000005">
    <property type="protein sequence ID" value="RCS23533.1"/>
    <property type="molecule type" value="Genomic_DNA"/>
</dbReference>
<dbReference type="Proteomes" id="UP000253420">
    <property type="component" value="Unassembled WGS sequence"/>
</dbReference>
<protein>
    <recommendedName>
        <fullName evidence="3">Surface antigen domain-containing protein</fullName>
    </recommendedName>
</protein>
<dbReference type="PIRSF" id="PIRSF002721">
    <property type="entry name" value="Surface_antigen_Rickettsia"/>
    <property type="match status" value="1"/>
</dbReference>
<keyword evidence="2" id="KW-1185">Reference proteome</keyword>
<reference evidence="1 2" key="1">
    <citation type="submission" date="2018-07" db="EMBL/GenBank/DDBJ databases">
        <title>The draft genome of Phyllobacterium salinisoli.</title>
        <authorList>
            <person name="Liu L."/>
            <person name="Li L."/>
            <person name="Zhang X."/>
            <person name="Liang L."/>
        </authorList>
    </citation>
    <scope>NUCLEOTIDE SEQUENCE [LARGE SCALE GENOMIC DNA]</scope>
    <source>
        <strain evidence="1 2">LLAN61</strain>
    </source>
</reference>
<name>A0A368K4W8_9HYPH</name>